<dbReference type="SUPFAM" id="SSF46894">
    <property type="entry name" value="C-terminal effector domain of the bipartite response regulators"/>
    <property type="match status" value="1"/>
</dbReference>
<keyword evidence="2" id="KW-0067">ATP-binding</keyword>
<evidence type="ECO:0000256" key="2">
    <source>
        <dbReference type="ARBA" id="ARBA00022840"/>
    </source>
</evidence>
<evidence type="ECO:0000256" key="1">
    <source>
        <dbReference type="ARBA" id="ARBA00022741"/>
    </source>
</evidence>
<protein>
    <submittedName>
        <fullName evidence="4">AAA family ATPase</fullName>
    </submittedName>
</protein>
<evidence type="ECO:0000313" key="4">
    <source>
        <dbReference type="EMBL" id="MTG89379.1"/>
    </source>
</evidence>
<dbReference type="SMART" id="SM00421">
    <property type="entry name" value="HTH_LUXR"/>
    <property type="match status" value="1"/>
</dbReference>
<comment type="caution">
    <text evidence="4">The sequence shown here is derived from an EMBL/GenBank/DDBJ whole genome shotgun (WGS) entry which is preliminary data.</text>
</comment>
<dbReference type="RefSeq" id="WP_155099183.1">
    <property type="nucleotide sequence ID" value="NZ_WMKA01000021.1"/>
</dbReference>
<dbReference type="InterPro" id="IPR000792">
    <property type="entry name" value="Tscrpt_reg_LuxR_C"/>
</dbReference>
<dbReference type="Gene3D" id="1.10.10.10">
    <property type="entry name" value="Winged helix-like DNA-binding domain superfamily/Winged helix DNA-binding domain"/>
    <property type="match status" value="1"/>
</dbReference>
<accession>A0A6N7ZJD0</accession>
<gene>
    <name evidence="4" type="ORF">GJV82_10530</name>
</gene>
<organism evidence="4 5">
    <name type="scientific">Cellulosimicrobium composti</name>
    <dbReference type="NCBI Taxonomy" id="2672572"/>
    <lineage>
        <taxon>Bacteria</taxon>
        <taxon>Bacillati</taxon>
        <taxon>Actinomycetota</taxon>
        <taxon>Actinomycetes</taxon>
        <taxon>Micrococcales</taxon>
        <taxon>Promicromonosporaceae</taxon>
        <taxon>Cellulosimicrobium</taxon>
    </lineage>
</organism>
<dbReference type="PANTHER" id="PTHR16305:SF35">
    <property type="entry name" value="TRANSCRIPTIONAL ACTIVATOR DOMAIN"/>
    <property type="match status" value="1"/>
</dbReference>
<dbReference type="AlphaFoldDB" id="A0A6N7ZJD0"/>
<dbReference type="InterPro" id="IPR041664">
    <property type="entry name" value="AAA_16"/>
</dbReference>
<reference evidence="4 5" key="1">
    <citation type="submission" date="2019-11" db="EMBL/GenBank/DDBJ databases">
        <title>Cellulosimicrobium composti sp. nov. isolated from a compost.</title>
        <authorList>
            <person name="Yang Y."/>
        </authorList>
    </citation>
    <scope>NUCLEOTIDE SEQUENCE [LARGE SCALE GENOMIC DNA]</scope>
    <source>
        <strain evidence="4 5">BIT-GX5</strain>
    </source>
</reference>
<dbReference type="GO" id="GO:0004016">
    <property type="term" value="F:adenylate cyclase activity"/>
    <property type="evidence" value="ECO:0007669"/>
    <property type="project" value="TreeGrafter"/>
</dbReference>
<dbReference type="Pfam" id="PF13191">
    <property type="entry name" value="AAA_16"/>
    <property type="match status" value="1"/>
</dbReference>
<evidence type="ECO:0000313" key="5">
    <source>
        <dbReference type="Proteomes" id="UP000440668"/>
    </source>
</evidence>
<dbReference type="GO" id="GO:0006355">
    <property type="term" value="P:regulation of DNA-templated transcription"/>
    <property type="evidence" value="ECO:0007669"/>
    <property type="project" value="InterPro"/>
</dbReference>
<dbReference type="PROSITE" id="PS50043">
    <property type="entry name" value="HTH_LUXR_2"/>
    <property type="match status" value="1"/>
</dbReference>
<feature type="domain" description="HTH luxR-type" evidence="3">
    <location>
        <begin position="843"/>
        <end position="908"/>
    </location>
</feature>
<dbReference type="Proteomes" id="UP000440668">
    <property type="component" value="Unassembled WGS sequence"/>
</dbReference>
<sequence length="908" mass="94719">MVLVGRATEQETLARLLASARLGRGGALVVAGEPGVGKSALLADALDGAGADGGVRVLGTTPAETEQDLAFAALHALLRPALGLLDDIPAPQAAELGAALSLRHGSGRDRFAIGAATLSLLSRFAEDGPVVLVLDDVQWADRPSVDALAFAARRLRDDPVAVLLAGRSGELPDAVLALPRLDLAGLDPGATATLLATAFPTGTARPPDVLHRETGGNPLALLELAGDPVDAAAGLDAPGLPRALPGRLQRAFARRLDALPAEARAVALVAAAADGDLRLTRAVCARLDLDPARLDDAERAGLLSAADGRVVFRHPLLRAVVHGDAEPALRRRVHRTIADELGPADEDRRAWHRAAAATGLDEGVAGALAAVGDRASARTAFTVASTAYERAARLSPDAGDARSRLVASARAAWSGGQPGRALALLDEAEPPAGPWSVAGAQLRATVALRAGSVRDGLDLLERAADLAGVDDGVLLLAEACRASMYLVDTVALHRVEERLAAALPEATSPVSGAVGLAASGATGVLLGRDTTDRLAAAVGRLAAVDPLAHPAALPWLMLAPLFLRDRERGAELRALVDEVRTRVGVGALPDVLFHVARDQATSDAWDRAAANYDEAARLARETGQGGELAMALAGLASLESRTGRGAACREHAADATVLCEERSMRFGVVWCELALGDLALSEGESGEAVDRLTALAATLDERGIGDPDLHPGPELVDALLRTGRPAPARTVAERFADAAAATGRPWTRARADRALALVVPDDDEADRLFASALAHHARTRDVFERARTQLAHGMRLRRSGRRVAARAALRDAWDTFDDLGAQLWGATARTELEATGEHVVPRERHGPGALTPQELQVCLLLADGRTTRETAAALFLSPKTVEYHLRKVYTRLGIHSRDELAAVLADAG</sequence>
<dbReference type="GO" id="GO:0003677">
    <property type="term" value="F:DNA binding"/>
    <property type="evidence" value="ECO:0007669"/>
    <property type="project" value="InterPro"/>
</dbReference>
<dbReference type="GO" id="GO:0005737">
    <property type="term" value="C:cytoplasm"/>
    <property type="evidence" value="ECO:0007669"/>
    <property type="project" value="TreeGrafter"/>
</dbReference>
<dbReference type="CDD" id="cd06170">
    <property type="entry name" value="LuxR_C_like"/>
    <property type="match status" value="1"/>
</dbReference>
<dbReference type="PANTHER" id="PTHR16305">
    <property type="entry name" value="TESTICULAR SOLUBLE ADENYLYL CYCLASE"/>
    <property type="match status" value="1"/>
</dbReference>
<dbReference type="InterPro" id="IPR016032">
    <property type="entry name" value="Sig_transdc_resp-reg_C-effctor"/>
</dbReference>
<dbReference type="InterPro" id="IPR036388">
    <property type="entry name" value="WH-like_DNA-bd_sf"/>
</dbReference>
<name>A0A6N7ZJD0_9MICO</name>
<dbReference type="PRINTS" id="PR00038">
    <property type="entry name" value="HTHLUXR"/>
</dbReference>
<dbReference type="Pfam" id="PF00196">
    <property type="entry name" value="GerE"/>
    <property type="match status" value="1"/>
</dbReference>
<keyword evidence="1" id="KW-0547">Nucleotide-binding</keyword>
<dbReference type="GO" id="GO:0005524">
    <property type="term" value="F:ATP binding"/>
    <property type="evidence" value="ECO:0007669"/>
    <property type="project" value="UniProtKB-KW"/>
</dbReference>
<dbReference type="SUPFAM" id="SSF52540">
    <property type="entry name" value="P-loop containing nucleoside triphosphate hydrolases"/>
    <property type="match status" value="1"/>
</dbReference>
<proteinExistence type="predicted"/>
<evidence type="ECO:0000259" key="3">
    <source>
        <dbReference type="PROSITE" id="PS50043"/>
    </source>
</evidence>
<dbReference type="EMBL" id="WMKA01000021">
    <property type="protein sequence ID" value="MTG89379.1"/>
    <property type="molecule type" value="Genomic_DNA"/>
</dbReference>
<dbReference type="InterPro" id="IPR027417">
    <property type="entry name" value="P-loop_NTPase"/>
</dbReference>